<dbReference type="GeneID" id="96778161"/>
<accession>A0A6I2UFA3</accession>
<keyword evidence="2" id="KW-1185">Reference proteome</keyword>
<dbReference type="Proteomes" id="UP000433181">
    <property type="component" value="Unassembled WGS sequence"/>
</dbReference>
<sequence length="63" mass="7167">MDEAYFRVETAEDNHVRISAKGSDEQIIQLLIDGICAFAAKSQSNLTAKEIVRIINEELQDWE</sequence>
<name>A0A6I2UFA3_9FIRM</name>
<organism evidence="1 2">
    <name type="scientific">Anaerovibrio slackiae</name>
    <dbReference type="NCBI Taxonomy" id="2652309"/>
    <lineage>
        <taxon>Bacteria</taxon>
        <taxon>Bacillati</taxon>
        <taxon>Bacillota</taxon>
        <taxon>Negativicutes</taxon>
        <taxon>Selenomonadales</taxon>
        <taxon>Selenomonadaceae</taxon>
        <taxon>Anaerovibrio</taxon>
    </lineage>
</organism>
<dbReference type="RefSeq" id="WP_154406404.1">
    <property type="nucleotide sequence ID" value="NZ_VUNR01000005.1"/>
</dbReference>
<comment type="caution">
    <text evidence="1">The sequence shown here is derived from an EMBL/GenBank/DDBJ whole genome shotgun (WGS) entry which is preliminary data.</text>
</comment>
<proteinExistence type="predicted"/>
<gene>
    <name evidence="1" type="ORF">FYJ84_04475</name>
</gene>
<evidence type="ECO:0000313" key="1">
    <source>
        <dbReference type="EMBL" id="MSU08244.1"/>
    </source>
</evidence>
<evidence type="ECO:0000313" key="2">
    <source>
        <dbReference type="Proteomes" id="UP000433181"/>
    </source>
</evidence>
<reference evidence="1 2" key="1">
    <citation type="submission" date="2019-08" db="EMBL/GenBank/DDBJ databases">
        <title>In-depth cultivation of the pig gut microbiome towards novel bacterial diversity and tailored functional studies.</title>
        <authorList>
            <person name="Wylensek D."/>
            <person name="Hitch T.C.A."/>
            <person name="Clavel T."/>
        </authorList>
    </citation>
    <scope>NUCLEOTIDE SEQUENCE [LARGE SCALE GENOMIC DNA]</scope>
    <source>
        <strain evidence="1 2">WCA-693-APC-5D-A</strain>
    </source>
</reference>
<protein>
    <submittedName>
        <fullName evidence="1">Uncharacterized protein</fullName>
    </submittedName>
</protein>
<dbReference type="AlphaFoldDB" id="A0A6I2UFA3"/>
<dbReference type="EMBL" id="VUNR01000005">
    <property type="protein sequence ID" value="MSU08244.1"/>
    <property type="molecule type" value="Genomic_DNA"/>
</dbReference>